<dbReference type="EMBL" id="VTPC01007054">
    <property type="protein sequence ID" value="KAF2894385.1"/>
    <property type="molecule type" value="Genomic_DNA"/>
</dbReference>
<name>A0A8K0D4A6_IGNLU</name>
<dbReference type="PANTHER" id="PTHR39957">
    <property type="entry name" value="AT09846P1-RELATED"/>
    <property type="match status" value="1"/>
</dbReference>
<dbReference type="Pfam" id="PF15430">
    <property type="entry name" value="SVWC"/>
    <property type="match status" value="1"/>
</dbReference>
<dbReference type="SMART" id="SM01318">
    <property type="entry name" value="SVWC"/>
    <property type="match status" value="1"/>
</dbReference>
<keyword evidence="5" id="KW-1185">Reference proteome</keyword>
<dbReference type="GO" id="GO:0005576">
    <property type="term" value="C:extracellular region"/>
    <property type="evidence" value="ECO:0007669"/>
    <property type="project" value="UniProtKB-SubCell"/>
</dbReference>
<organism evidence="4 5">
    <name type="scientific">Ignelater luminosus</name>
    <name type="common">Cucubano</name>
    <name type="synonym">Pyrophorus luminosus</name>
    <dbReference type="NCBI Taxonomy" id="2038154"/>
    <lineage>
        <taxon>Eukaryota</taxon>
        <taxon>Metazoa</taxon>
        <taxon>Ecdysozoa</taxon>
        <taxon>Arthropoda</taxon>
        <taxon>Hexapoda</taxon>
        <taxon>Insecta</taxon>
        <taxon>Pterygota</taxon>
        <taxon>Neoptera</taxon>
        <taxon>Endopterygota</taxon>
        <taxon>Coleoptera</taxon>
        <taxon>Polyphaga</taxon>
        <taxon>Elateriformia</taxon>
        <taxon>Elateroidea</taxon>
        <taxon>Elateridae</taxon>
        <taxon>Agrypninae</taxon>
        <taxon>Pyrophorini</taxon>
        <taxon>Ignelater</taxon>
    </lineage>
</organism>
<evidence type="ECO:0000256" key="2">
    <source>
        <dbReference type="ARBA" id="ARBA00022525"/>
    </source>
</evidence>
<dbReference type="PANTHER" id="PTHR39957:SF1">
    <property type="entry name" value="AT09846P1-RELATED"/>
    <property type="match status" value="1"/>
</dbReference>
<gene>
    <name evidence="4" type="ORF">ILUMI_11798</name>
</gene>
<dbReference type="OrthoDB" id="6674808at2759"/>
<evidence type="ECO:0000256" key="1">
    <source>
        <dbReference type="ARBA" id="ARBA00004613"/>
    </source>
</evidence>
<keyword evidence="2" id="KW-0964">Secreted</keyword>
<evidence type="ECO:0000259" key="3">
    <source>
        <dbReference type="SMART" id="SM01318"/>
    </source>
</evidence>
<dbReference type="Proteomes" id="UP000801492">
    <property type="component" value="Unassembled WGS sequence"/>
</dbReference>
<feature type="domain" description="Single" evidence="3">
    <location>
        <begin position="4"/>
        <end position="64"/>
    </location>
</feature>
<dbReference type="InterPro" id="IPR053308">
    <property type="entry name" value="Vago-like"/>
</dbReference>
<comment type="subcellular location">
    <subcellularLocation>
        <location evidence="1">Secreted</location>
    </subcellularLocation>
</comment>
<protein>
    <recommendedName>
        <fullName evidence="3">Single domain-containing protein</fullName>
    </recommendedName>
</protein>
<reference evidence="4" key="1">
    <citation type="submission" date="2019-08" db="EMBL/GenBank/DDBJ databases">
        <title>The genome of the North American firefly Photinus pyralis.</title>
        <authorList>
            <consortium name="Photinus pyralis genome working group"/>
            <person name="Fallon T.R."/>
            <person name="Sander Lower S.E."/>
            <person name="Weng J.-K."/>
        </authorList>
    </citation>
    <scope>NUCLEOTIDE SEQUENCE</scope>
    <source>
        <strain evidence="4">TRF0915ILg1</strain>
        <tissue evidence="4">Whole body</tissue>
    </source>
</reference>
<comment type="caution">
    <text evidence="4">The sequence shown here is derived from an EMBL/GenBank/DDBJ whole genome shotgun (WGS) entry which is preliminary data.</text>
</comment>
<evidence type="ECO:0000313" key="4">
    <source>
        <dbReference type="EMBL" id="KAF2894385.1"/>
    </source>
</evidence>
<accession>A0A8K0D4A6</accession>
<sequence length="65" mass="7418">MLGIGAMEKYEYKTVIGQCIWAVCDNDTTIYYGGCGKWNIPRNCKLFPEDLSKPYPHCCPYIDCS</sequence>
<proteinExistence type="predicted"/>
<dbReference type="AlphaFoldDB" id="A0A8K0D4A6"/>
<dbReference type="InterPro" id="IPR029277">
    <property type="entry name" value="SVWC_dom"/>
</dbReference>
<evidence type="ECO:0000313" key="5">
    <source>
        <dbReference type="Proteomes" id="UP000801492"/>
    </source>
</evidence>